<evidence type="ECO:0000256" key="2">
    <source>
        <dbReference type="ARBA" id="ARBA00022723"/>
    </source>
</evidence>
<keyword evidence="3" id="KW-0408">Iron</keyword>
<evidence type="ECO:0000256" key="1">
    <source>
        <dbReference type="ARBA" id="ARBA00022617"/>
    </source>
</evidence>
<sequence>MVKVAVLAIIFLFISAPHVFADAAAGKAIFKKTGKCKNCHKITAKTKVGPGLAGISERAPEKWLKAWLKDSLAVWKANEGYTKTLKKVVGKENKPKPTHKVRAKLSDQQINDLIDYLKTL</sequence>
<dbReference type="GO" id="GO:0046872">
    <property type="term" value="F:metal ion binding"/>
    <property type="evidence" value="ECO:0007669"/>
    <property type="project" value="UniProtKB-KW"/>
</dbReference>
<dbReference type="GO" id="GO:0020037">
    <property type="term" value="F:heme binding"/>
    <property type="evidence" value="ECO:0007669"/>
    <property type="project" value="InterPro"/>
</dbReference>
<name>A0A3B1C971_9ZZZZ</name>
<gene>
    <name evidence="5" type="ORF">MNBD_NITROSPINAE03-1259</name>
</gene>
<dbReference type="AlphaFoldDB" id="A0A3B1C971"/>
<evidence type="ECO:0000313" key="5">
    <source>
        <dbReference type="EMBL" id="VAX15215.1"/>
    </source>
</evidence>
<evidence type="ECO:0000256" key="3">
    <source>
        <dbReference type="ARBA" id="ARBA00023004"/>
    </source>
</evidence>
<protein>
    <recommendedName>
        <fullName evidence="4">Cytochrome c domain-containing protein</fullName>
    </recommendedName>
</protein>
<accession>A0A3B1C971</accession>
<reference evidence="5" key="1">
    <citation type="submission" date="2018-06" db="EMBL/GenBank/DDBJ databases">
        <authorList>
            <person name="Zhirakovskaya E."/>
        </authorList>
    </citation>
    <scope>NUCLEOTIDE SEQUENCE</scope>
</reference>
<dbReference type="PROSITE" id="PS51007">
    <property type="entry name" value="CYTC"/>
    <property type="match status" value="1"/>
</dbReference>
<evidence type="ECO:0000259" key="4">
    <source>
        <dbReference type="PROSITE" id="PS51007"/>
    </source>
</evidence>
<feature type="domain" description="Cytochrome c" evidence="4">
    <location>
        <begin position="21"/>
        <end position="120"/>
    </location>
</feature>
<keyword evidence="2" id="KW-0479">Metal-binding</keyword>
<dbReference type="EMBL" id="UOGB01000010">
    <property type="protein sequence ID" value="VAX15215.1"/>
    <property type="molecule type" value="Genomic_DNA"/>
</dbReference>
<organism evidence="5">
    <name type="scientific">hydrothermal vent metagenome</name>
    <dbReference type="NCBI Taxonomy" id="652676"/>
    <lineage>
        <taxon>unclassified sequences</taxon>
        <taxon>metagenomes</taxon>
        <taxon>ecological metagenomes</taxon>
    </lineage>
</organism>
<dbReference type="Gene3D" id="1.10.760.10">
    <property type="entry name" value="Cytochrome c-like domain"/>
    <property type="match status" value="1"/>
</dbReference>
<proteinExistence type="predicted"/>
<dbReference type="InterPro" id="IPR036909">
    <property type="entry name" value="Cyt_c-like_dom_sf"/>
</dbReference>
<keyword evidence="1" id="KW-0349">Heme</keyword>
<dbReference type="SUPFAM" id="SSF46626">
    <property type="entry name" value="Cytochrome c"/>
    <property type="match status" value="1"/>
</dbReference>
<dbReference type="GO" id="GO:0009055">
    <property type="term" value="F:electron transfer activity"/>
    <property type="evidence" value="ECO:0007669"/>
    <property type="project" value="InterPro"/>
</dbReference>
<dbReference type="Pfam" id="PF00034">
    <property type="entry name" value="Cytochrom_C"/>
    <property type="match status" value="1"/>
</dbReference>
<dbReference type="InterPro" id="IPR009056">
    <property type="entry name" value="Cyt_c-like_dom"/>
</dbReference>